<dbReference type="AlphaFoldDB" id="A0A1M5A272"/>
<gene>
    <name evidence="6" type="ORF">SAMN05444008_10684</name>
</gene>
<comment type="similarity">
    <text evidence="2">Belongs to the KHG/KDPG aldolase family.</text>
</comment>
<accession>A0A1M5A272</accession>
<evidence type="ECO:0000256" key="3">
    <source>
        <dbReference type="ARBA" id="ARBA00011233"/>
    </source>
</evidence>
<dbReference type="OrthoDB" id="9802667at2"/>
<dbReference type="PANTHER" id="PTHR30246">
    <property type="entry name" value="2-KETO-3-DEOXY-6-PHOSPHOGLUCONATE ALDOLASE"/>
    <property type="match status" value="1"/>
</dbReference>
<dbReference type="PANTHER" id="PTHR30246:SF1">
    <property type="entry name" value="2-DEHYDRO-3-DEOXY-6-PHOSPHOGALACTONATE ALDOLASE-RELATED"/>
    <property type="match status" value="1"/>
</dbReference>
<reference evidence="6 7" key="1">
    <citation type="submission" date="2016-11" db="EMBL/GenBank/DDBJ databases">
        <authorList>
            <person name="Jaros S."/>
            <person name="Januszkiewicz K."/>
            <person name="Wedrychowicz H."/>
        </authorList>
    </citation>
    <scope>NUCLEOTIDE SEQUENCE [LARGE SCALE GENOMIC DNA]</scope>
    <source>
        <strain evidence="6 7">DSM 26897</strain>
    </source>
</reference>
<evidence type="ECO:0000256" key="5">
    <source>
        <dbReference type="ARBA" id="ARBA00023277"/>
    </source>
</evidence>
<proteinExistence type="inferred from homology"/>
<dbReference type="Pfam" id="PF01081">
    <property type="entry name" value="Aldolase"/>
    <property type="match status" value="1"/>
</dbReference>
<name>A0A1M5A272_9BACT</name>
<evidence type="ECO:0000313" key="7">
    <source>
        <dbReference type="Proteomes" id="UP000184368"/>
    </source>
</evidence>
<evidence type="ECO:0000256" key="4">
    <source>
        <dbReference type="ARBA" id="ARBA00023239"/>
    </source>
</evidence>
<evidence type="ECO:0000256" key="1">
    <source>
        <dbReference type="ARBA" id="ARBA00004761"/>
    </source>
</evidence>
<dbReference type="InterPro" id="IPR013785">
    <property type="entry name" value="Aldolase_TIM"/>
</dbReference>
<dbReference type="CDD" id="cd00452">
    <property type="entry name" value="KDPG_aldolase"/>
    <property type="match status" value="1"/>
</dbReference>
<comment type="subunit">
    <text evidence="3">Homotrimer.</text>
</comment>
<evidence type="ECO:0000256" key="2">
    <source>
        <dbReference type="ARBA" id="ARBA00006906"/>
    </source>
</evidence>
<dbReference type="GO" id="GO:0016829">
    <property type="term" value="F:lyase activity"/>
    <property type="evidence" value="ECO:0007669"/>
    <property type="project" value="UniProtKB-KW"/>
</dbReference>
<dbReference type="EMBL" id="FQUO01000006">
    <property type="protein sequence ID" value="SHF24344.1"/>
    <property type="molecule type" value="Genomic_DNA"/>
</dbReference>
<protein>
    <submittedName>
        <fullName evidence="6">2-dehydro-3-deoxyphosphogluconate aldolase / (4S)-4-hydroxy-2-oxoglutarate aldolase</fullName>
    </submittedName>
</protein>
<dbReference type="Gene3D" id="3.20.20.70">
    <property type="entry name" value="Aldolase class I"/>
    <property type="match status" value="1"/>
</dbReference>
<organism evidence="6 7">
    <name type="scientific">Cnuella takakiae</name>
    <dbReference type="NCBI Taxonomy" id="1302690"/>
    <lineage>
        <taxon>Bacteria</taxon>
        <taxon>Pseudomonadati</taxon>
        <taxon>Bacteroidota</taxon>
        <taxon>Chitinophagia</taxon>
        <taxon>Chitinophagales</taxon>
        <taxon>Chitinophagaceae</taxon>
        <taxon>Cnuella</taxon>
    </lineage>
</organism>
<dbReference type="InterPro" id="IPR000887">
    <property type="entry name" value="Aldlse_KDPG_KHG"/>
</dbReference>
<dbReference type="RefSeq" id="WP_073042279.1">
    <property type="nucleotide sequence ID" value="NZ_FQUO01000006.1"/>
</dbReference>
<dbReference type="Proteomes" id="UP000184368">
    <property type="component" value="Unassembled WGS sequence"/>
</dbReference>
<evidence type="ECO:0000313" key="6">
    <source>
        <dbReference type="EMBL" id="SHF24344.1"/>
    </source>
</evidence>
<dbReference type="STRING" id="1302690.BUE76_09610"/>
<keyword evidence="4" id="KW-0456">Lyase</keyword>
<keyword evidence="7" id="KW-1185">Reference proteome</keyword>
<comment type="pathway">
    <text evidence="1">Carbohydrate acid metabolism.</text>
</comment>
<sequence>MPTESNIFAGIAAQQVLPLYYHDDAQVSIKILKALYAAGIHYVEYTDRGGAALENFKAMRAVANELEGLFLGIGTIKNIAKAEAYIAAGADFIIAPSVNVEVGAVCAQAGKPWIPGCMTPTEIATAENAGATMVKIFPGSLLGPGYITAIKELFPGMRYLVTGGVEATADNLKGWFNAGVTGVGMGSKVLTKELIAAGDYPALTEKMKKALELAKAAKE</sequence>
<keyword evidence="5" id="KW-0119">Carbohydrate metabolism</keyword>
<dbReference type="SUPFAM" id="SSF51569">
    <property type="entry name" value="Aldolase"/>
    <property type="match status" value="1"/>
</dbReference>